<gene>
    <name evidence="5" type="ORF">MM239_20445</name>
</gene>
<dbReference type="PROSITE" id="PS51257">
    <property type="entry name" value="PROKAR_LIPOPROTEIN"/>
    <property type="match status" value="1"/>
</dbReference>
<keyword evidence="6" id="KW-1185">Reference proteome</keyword>
<dbReference type="EMBL" id="JAKZGP010000114">
    <property type="protein sequence ID" value="MCH7411768.1"/>
    <property type="molecule type" value="Genomic_DNA"/>
</dbReference>
<keyword evidence="5" id="KW-0378">Hydrolase</keyword>
<dbReference type="RefSeq" id="WP_241350193.1">
    <property type="nucleotide sequence ID" value="NZ_JAKZGP010000114.1"/>
</dbReference>
<dbReference type="SUPFAM" id="SSF56601">
    <property type="entry name" value="beta-lactamase/transpeptidase-like"/>
    <property type="match status" value="1"/>
</dbReference>
<comment type="caution">
    <text evidence="5">The sequence shown here is derived from an EMBL/GenBank/DDBJ whole genome shotgun (WGS) entry which is preliminary data.</text>
</comment>
<dbReference type="Pfam" id="PF13354">
    <property type="entry name" value="Beta-lactamase2"/>
    <property type="match status" value="1"/>
</dbReference>
<dbReference type="InterPro" id="IPR045155">
    <property type="entry name" value="Beta-lactam_cat"/>
</dbReference>
<organism evidence="5 6">
    <name type="scientific">Belliella filtrata</name>
    <dbReference type="NCBI Taxonomy" id="2923435"/>
    <lineage>
        <taxon>Bacteria</taxon>
        <taxon>Pseudomonadati</taxon>
        <taxon>Bacteroidota</taxon>
        <taxon>Cytophagia</taxon>
        <taxon>Cytophagales</taxon>
        <taxon>Cyclobacteriaceae</taxon>
        <taxon>Belliella</taxon>
    </lineage>
</organism>
<dbReference type="Gene3D" id="3.40.710.10">
    <property type="entry name" value="DD-peptidase/beta-lactamase superfamily"/>
    <property type="match status" value="1"/>
</dbReference>
<proteinExistence type="inferred from homology"/>
<protein>
    <recommendedName>
        <fullName evidence="3">beta-lactamase</fullName>
        <ecNumber evidence="3">3.5.2.6</ecNumber>
    </recommendedName>
</protein>
<dbReference type="GO" id="GO:0016787">
    <property type="term" value="F:hydrolase activity"/>
    <property type="evidence" value="ECO:0007669"/>
    <property type="project" value="UniProtKB-KW"/>
</dbReference>
<name>A0ABS9V5T0_9BACT</name>
<evidence type="ECO:0000259" key="4">
    <source>
        <dbReference type="Pfam" id="PF13354"/>
    </source>
</evidence>
<dbReference type="InterPro" id="IPR012338">
    <property type="entry name" value="Beta-lactam/transpept-like"/>
</dbReference>
<dbReference type="PANTHER" id="PTHR35333:SF3">
    <property type="entry name" value="BETA-LACTAMASE-TYPE TRANSPEPTIDASE FOLD CONTAINING PROTEIN"/>
    <property type="match status" value="1"/>
</dbReference>
<sequence length="403" mass="46825">MKRILHTYIAFLILCACTQKEDIPFKNISEDFPILKSVIENPDKYQVQILYSQINEDDEGNRSIEHFSFNLNDNKYFYPASTVKLPVAILALEWLNEQANPKLTPDSPMLTDSIRSSQSPALYDSSAVNRYPSIGHYIKKILLVSDNDAYNRLYELLGQDYINSKFAAKGLTNTIINHRLNIPMSTEENRHFNPVTFYDDDFNPILHIPASQTDRIYQNKDNPKIGKAYLDNGQRIDNAMDFTFKNRLSLSDLHGILQRVIFPENYSKDQRFDITESDRIFLLKYMSMYPKDSSYPTYPESSYPDSYSKFYKFGTSTSPIPSQFKIYNKTGQAYGHLLDASYFVDEKSGIEFLVSAIIYVNENQTLNDNQYEYDQVGFPFFAELGEYLYQFELKRKLQLGTRD</sequence>
<dbReference type="PANTHER" id="PTHR35333">
    <property type="entry name" value="BETA-LACTAMASE"/>
    <property type="match status" value="1"/>
</dbReference>
<reference evidence="5" key="1">
    <citation type="submission" date="2022-03" db="EMBL/GenBank/DDBJ databases">
        <title>De novo assembled genomes of Belliella spp. (Cyclobacteriaceae) strains.</title>
        <authorList>
            <person name="Szabo A."/>
            <person name="Korponai K."/>
            <person name="Felfoldi T."/>
        </authorList>
    </citation>
    <scope>NUCLEOTIDE SEQUENCE</scope>
    <source>
        <strain evidence="5">DSM 111904</strain>
    </source>
</reference>
<dbReference type="EC" id="3.5.2.6" evidence="3"/>
<comment type="catalytic activity">
    <reaction evidence="1">
        <text>a beta-lactam + H2O = a substituted beta-amino acid</text>
        <dbReference type="Rhea" id="RHEA:20401"/>
        <dbReference type="ChEBI" id="CHEBI:15377"/>
        <dbReference type="ChEBI" id="CHEBI:35627"/>
        <dbReference type="ChEBI" id="CHEBI:140347"/>
        <dbReference type="EC" id="3.5.2.6"/>
    </reaction>
</comment>
<evidence type="ECO:0000313" key="6">
    <source>
        <dbReference type="Proteomes" id="UP001165489"/>
    </source>
</evidence>
<evidence type="ECO:0000256" key="2">
    <source>
        <dbReference type="ARBA" id="ARBA00009009"/>
    </source>
</evidence>
<comment type="similarity">
    <text evidence="2">Belongs to the class-A beta-lactamase family.</text>
</comment>
<dbReference type="Proteomes" id="UP001165489">
    <property type="component" value="Unassembled WGS sequence"/>
</dbReference>
<evidence type="ECO:0000256" key="1">
    <source>
        <dbReference type="ARBA" id="ARBA00001526"/>
    </source>
</evidence>
<accession>A0ABS9V5T0</accession>
<evidence type="ECO:0000313" key="5">
    <source>
        <dbReference type="EMBL" id="MCH7411768.1"/>
    </source>
</evidence>
<dbReference type="InterPro" id="IPR000871">
    <property type="entry name" value="Beta-lactam_class-A"/>
</dbReference>
<evidence type="ECO:0000256" key="3">
    <source>
        <dbReference type="ARBA" id="ARBA00012865"/>
    </source>
</evidence>
<feature type="domain" description="Beta-lactamase class A catalytic" evidence="4">
    <location>
        <begin position="69"/>
        <end position="342"/>
    </location>
</feature>